<accession>A0AAD8NKS2</accession>
<dbReference type="Proteomes" id="UP001229421">
    <property type="component" value="Unassembled WGS sequence"/>
</dbReference>
<evidence type="ECO:0000313" key="3">
    <source>
        <dbReference type="Proteomes" id="UP001229421"/>
    </source>
</evidence>
<dbReference type="EMBL" id="JAUHHV010000007">
    <property type="protein sequence ID" value="KAK1419610.1"/>
    <property type="molecule type" value="Genomic_DNA"/>
</dbReference>
<evidence type="ECO:0000256" key="1">
    <source>
        <dbReference type="SAM" id="MobiDB-lite"/>
    </source>
</evidence>
<proteinExistence type="predicted"/>
<dbReference type="AlphaFoldDB" id="A0AAD8NKS2"/>
<feature type="compositionally biased region" description="Acidic residues" evidence="1">
    <location>
        <begin position="102"/>
        <end position="129"/>
    </location>
</feature>
<reference evidence="2" key="1">
    <citation type="journal article" date="2023" name="bioRxiv">
        <title>Improved chromosome-level genome assembly for marigold (Tagetes erecta).</title>
        <authorList>
            <person name="Jiang F."/>
            <person name="Yuan L."/>
            <person name="Wang S."/>
            <person name="Wang H."/>
            <person name="Xu D."/>
            <person name="Wang A."/>
            <person name="Fan W."/>
        </authorList>
    </citation>
    <scope>NUCLEOTIDE SEQUENCE</scope>
    <source>
        <strain evidence="2">WSJ</strain>
        <tissue evidence="2">Leaf</tissue>
    </source>
</reference>
<name>A0AAD8NKS2_TARER</name>
<gene>
    <name evidence="2" type="ORF">QVD17_28826</name>
</gene>
<organism evidence="2 3">
    <name type="scientific">Tagetes erecta</name>
    <name type="common">African marigold</name>
    <dbReference type="NCBI Taxonomy" id="13708"/>
    <lineage>
        <taxon>Eukaryota</taxon>
        <taxon>Viridiplantae</taxon>
        <taxon>Streptophyta</taxon>
        <taxon>Embryophyta</taxon>
        <taxon>Tracheophyta</taxon>
        <taxon>Spermatophyta</taxon>
        <taxon>Magnoliopsida</taxon>
        <taxon>eudicotyledons</taxon>
        <taxon>Gunneridae</taxon>
        <taxon>Pentapetalae</taxon>
        <taxon>asterids</taxon>
        <taxon>campanulids</taxon>
        <taxon>Asterales</taxon>
        <taxon>Asteraceae</taxon>
        <taxon>Asteroideae</taxon>
        <taxon>Heliantheae alliance</taxon>
        <taxon>Tageteae</taxon>
        <taxon>Tagetes</taxon>
    </lineage>
</organism>
<sequence>MADVTSNHGGEGGNNDPREKNKANRAKQMYGSFHGSKPYAQWRHEKKEATGHPNHVGVWKDMHCKKGKWYNKYAKKDWSLCYRILGVMLPNIGVESSSQYTQDDDLDDEENDEENEENEEHEVNEESDD</sequence>
<protein>
    <submittedName>
        <fullName evidence="2">Uncharacterized protein</fullName>
    </submittedName>
</protein>
<comment type="caution">
    <text evidence="2">The sequence shown here is derived from an EMBL/GenBank/DDBJ whole genome shotgun (WGS) entry which is preliminary data.</text>
</comment>
<evidence type="ECO:0000313" key="2">
    <source>
        <dbReference type="EMBL" id="KAK1419610.1"/>
    </source>
</evidence>
<feature type="region of interest" description="Disordered" evidence="1">
    <location>
        <begin position="94"/>
        <end position="129"/>
    </location>
</feature>
<feature type="region of interest" description="Disordered" evidence="1">
    <location>
        <begin position="1"/>
        <end position="58"/>
    </location>
</feature>
<keyword evidence="3" id="KW-1185">Reference proteome</keyword>